<dbReference type="InterPro" id="IPR020930">
    <property type="entry name" value="Ribosomal_uL5_bac-type"/>
</dbReference>
<keyword evidence="1 5" id="KW-0699">rRNA-binding</keyword>
<keyword evidence="4 5" id="KW-0687">Ribonucleoprotein</keyword>
<dbReference type="InterPro" id="IPR029751">
    <property type="entry name" value="Ribosomal_L25_dom"/>
</dbReference>
<dbReference type="Pfam" id="PF14693">
    <property type="entry name" value="Ribosomal_TL5_C"/>
    <property type="match status" value="1"/>
</dbReference>
<feature type="domain" description="Large ribosomal subunit protein bL25 L25" evidence="7">
    <location>
        <begin position="7"/>
        <end position="91"/>
    </location>
</feature>
<keyword evidence="10" id="KW-1185">Reference proteome</keyword>
<dbReference type="GO" id="GO:0022625">
    <property type="term" value="C:cytosolic large ribosomal subunit"/>
    <property type="evidence" value="ECO:0007669"/>
    <property type="project" value="TreeGrafter"/>
</dbReference>
<evidence type="ECO:0000256" key="4">
    <source>
        <dbReference type="ARBA" id="ARBA00023274"/>
    </source>
</evidence>
<evidence type="ECO:0000256" key="3">
    <source>
        <dbReference type="ARBA" id="ARBA00022980"/>
    </source>
</evidence>
<comment type="similarity">
    <text evidence="5">Belongs to the bacterial ribosomal protein bL25 family. CTC subfamily.</text>
</comment>
<dbReference type="Proteomes" id="UP000523139">
    <property type="component" value="Unassembled WGS sequence"/>
</dbReference>
<dbReference type="NCBIfam" id="NF004131">
    <property type="entry name" value="PRK05618.2-1"/>
    <property type="match status" value="1"/>
</dbReference>
<dbReference type="SUPFAM" id="SSF50715">
    <property type="entry name" value="Ribosomal protein L25-like"/>
    <property type="match status" value="1"/>
</dbReference>
<keyword evidence="3 5" id="KW-0689">Ribosomal protein</keyword>
<feature type="domain" description="Large ribosomal subunit protein bL25 beta" evidence="8">
    <location>
        <begin position="99"/>
        <end position="177"/>
    </location>
</feature>
<dbReference type="Pfam" id="PF01386">
    <property type="entry name" value="Ribosomal_L25p"/>
    <property type="match status" value="1"/>
</dbReference>
<comment type="caution">
    <text evidence="9">The sequence shown here is derived from an EMBL/GenBank/DDBJ whole genome shotgun (WGS) entry which is preliminary data.</text>
</comment>
<dbReference type="GO" id="GO:0006412">
    <property type="term" value="P:translation"/>
    <property type="evidence" value="ECO:0007669"/>
    <property type="project" value="UniProtKB-UniRule"/>
</dbReference>
<dbReference type="PANTHER" id="PTHR33284">
    <property type="entry name" value="RIBOSOMAL PROTEIN L25/GLN-TRNA SYNTHETASE, ANTI-CODON-BINDING DOMAIN-CONTAINING PROTEIN"/>
    <property type="match status" value="1"/>
</dbReference>
<evidence type="ECO:0000313" key="9">
    <source>
        <dbReference type="EMBL" id="NLS08903.1"/>
    </source>
</evidence>
<dbReference type="InterPro" id="IPR020057">
    <property type="entry name" value="Ribosomal_bL25_b-dom"/>
</dbReference>
<accession>A0A7X8YCS4</accession>
<name>A0A7X8YCS4_9MICC</name>
<sequence>MADKIEIAAETRTEFGKGSARRARRADKIPAVIYGHGDDPRHVLLPGHETALAVRNPNALITLDIEGDEQMVVPKDIQRDPIKPWIVHLDLLAVRKGEKIVVDVPVEVTGDPADGYEYMLDQPTVPVEADALNLPESIGIDITGLDENALPDALILPKGAELALTDLESPIVSIYEPQEVELEEDTEEEAAEAEGEGEESAAGESEESGDEESGDSE</sequence>
<protein>
    <recommendedName>
        <fullName evidence="5">Large ribosomal subunit protein bL25</fullName>
    </recommendedName>
    <alternativeName>
        <fullName evidence="5">General stress protein CTC</fullName>
    </alternativeName>
</protein>
<dbReference type="CDD" id="cd00495">
    <property type="entry name" value="Ribosomal_L25_TL5_CTC"/>
    <property type="match status" value="1"/>
</dbReference>
<evidence type="ECO:0000256" key="2">
    <source>
        <dbReference type="ARBA" id="ARBA00022884"/>
    </source>
</evidence>
<organism evidence="9 10">
    <name type="scientific">Nesterenkonia sedimenti</name>
    <dbReference type="NCBI Taxonomy" id="1463632"/>
    <lineage>
        <taxon>Bacteria</taxon>
        <taxon>Bacillati</taxon>
        <taxon>Actinomycetota</taxon>
        <taxon>Actinomycetes</taxon>
        <taxon>Micrococcales</taxon>
        <taxon>Micrococcaceae</taxon>
        <taxon>Nesterenkonia</taxon>
    </lineage>
</organism>
<dbReference type="GO" id="GO:0003735">
    <property type="term" value="F:structural constituent of ribosome"/>
    <property type="evidence" value="ECO:0007669"/>
    <property type="project" value="InterPro"/>
</dbReference>
<dbReference type="Gene3D" id="2.40.240.10">
    <property type="entry name" value="Ribosomal Protein L25, Chain P"/>
    <property type="match status" value="1"/>
</dbReference>
<evidence type="ECO:0000256" key="1">
    <source>
        <dbReference type="ARBA" id="ARBA00022730"/>
    </source>
</evidence>
<dbReference type="PANTHER" id="PTHR33284:SF1">
    <property type="entry name" value="RIBOSOMAL PROTEIN L25_GLN-TRNA SYNTHETASE, ANTI-CODON-BINDING DOMAIN-CONTAINING PROTEIN"/>
    <property type="match status" value="1"/>
</dbReference>
<comment type="function">
    <text evidence="5">This is one of the proteins that binds to the 5S RNA in the ribosome where it forms part of the central protuberance.</text>
</comment>
<dbReference type="AlphaFoldDB" id="A0A7X8YCS4"/>
<dbReference type="InterPro" id="IPR037121">
    <property type="entry name" value="Ribosomal_bL25_C"/>
</dbReference>
<feature type="compositionally biased region" description="Acidic residues" evidence="6">
    <location>
        <begin position="178"/>
        <end position="217"/>
    </location>
</feature>
<proteinExistence type="inferred from homology"/>
<feature type="region of interest" description="Disordered" evidence="6">
    <location>
        <begin position="175"/>
        <end position="217"/>
    </location>
</feature>
<evidence type="ECO:0000313" key="10">
    <source>
        <dbReference type="Proteomes" id="UP000523139"/>
    </source>
</evidence>
<dbReference type="RefSeq" id="WP_168886375.1">
    <property type="nucleotide sequence ID" value="NZ_JABAHY010000001.1"/>
</dbReference>
<dbReference type="EMBL" id="JABAHY010000001">
    <property type="protein sequence ID" value="NLS08903.1"/>
    <property type="molecule type" value="Genomic_DNA"/>
</dbReference>
<keyword evidence="2 5" id="KW-0694">RNA-binding</keyword>
<dbReference type="InterPro" id="IPR001021">
    <property type="entry name" value="Ribosomal_bL25_long"/>
</dbReference>
<dbReference type="HAMAP" id="MF_01334">
    <property type="entry name" value="Ribosomal_bL25_CTC"/>
    <property type="match status" value="1"/>
</dbReference>
<evidence type="ECO:0000259" key="8">
    <source>
        <dbReference type="Pfam" id="PF14693"/>
    </source>
</evidence>
<dbReference type="GO" id="GO:0008097">
    <property type="term" value="F:5S rRNA binding"/>
    <property type="evidence" value="ECO:0007669"/>
    <property type="project" value="InterPro"/>
</dbReference>
<gene>
    <name evidence="5" type="primary">rplY</name>
    <name evidence="5" type="synonym">ctc</name>
    <name evidence="9" type="ORF">HGQ17_02575</name>
</gene>
<dbReference type="NCBIfam" id="TIGR00731">
    <property type="entry name" value="bL25_bact_ctc"/>
    <property type="match status" value="1"/>
</dbReference>
<evidence type="ECO:0000256" key="5">
    <source>
        <dbReference type="HAMAP-Rule" id="MF_01334"/>
    </source>
</evidence>
<evidence type="ECO:0000256" key="6">
    <source>
        <dbReference type="SAM" id="MobiDB-lite"/>
    </source>
</evidence>
<evidence type="ECO:0000259" key="7">
    <source>
        <dbReference type="Pfam" id="PF01386"/>
    </source>
</evidence>
<dbReference type="InterPro" id="IPR020056">
    <property type="entry name" value="Rbsml_bL25/Gln-tRNA_synth_N"/>
</dbReference>
<dbReference type="Gene3D" id="2.170.120.20">
    <property type="entry name" value="Ribosomal protein L25, beta domain"/>
    <property type="match status" value="1"/>
</dbReference>
<comment type="subunit">
    <text evidence="5">Part of the 50S ribosomal subunit; part of the 5S rRNA/L5/L18/L25 subcomplex. Contacts the 5S rRNA. Binds to the 5S rRNA independently of L5 and L18.</text>
</comment>
<dbReference type="InterPro" id="IPR011035">
    <property type="entry name" value="Ribosomal_bL25/Gln-tRNA_synth"/>
</dbReference>
<reference evidence="9 10" key="1">
    <citation type="submission" date="2020-04" db="EMBL/GenBank/DDBJ databases">
        <title>Nesterenkonia sp. nov., isolated from marine sediment.</title>
        <authorList>
            <person name="Zhang G."/>
        </authorList>
    </citation>
    <scope>NUCLEOTIDE SEQUENCE [LARGE SCALE GENOMIC DNA]</scope>
    <source>
        <strain evidence="9 10">MY13</strain>
    </source>
</reference>